<dbReference type="RefSeq" id="XP_035663229.1">
    <property type="nucleotide sequence ID" value="XM_035807336.1"/>
</dbReference>
<name>A0A9J7KHG0_BRAFL</name>
<dbReference type="SUPFAM" id="SSF49899">
    <property type="entry name" value="Concanavalin A-like lectins/glucanases"/>
    <property type="match status" value="1"/>
</dbReference>
<keyword evidence="1" id="KW-0732">Signal</keyword>
<keyword evidence="2" id="KW-1185">Reference proteome</keyword>
<feature type="chain" id="PRO_5039947305" evidence="1">
    <location>
        <begin position="17"/>
        <end position="115"/>
    </location>
</feature>
<dbReference type="GeneID" id="118406932"/>
<sequence length="115" mass="13345">MLVLFLLSWTNRNTQGEHWLHRPGITQNEWQFVTATYHRTSGVQKLYRNAIEIGSDDLGDRDLGTQFPVTMGARPPFTGDTRAYKGRIAHMQVYNIALTQAQIQEAMYRTRYARK</sequence>
<evidence type="ECO:0000313" key="3">
    <source>
        <dbReference type="RefSeq" id="XP_035663229.1"/>
    </source>
</evidence>
<accession>A0A9J7KHG0</accession>
<reference evidence="3" key="2">
    <citation type="submission" date="2025-08" db="UniProtKB">
        <authorList>
            <consortium name="RefSeq"/>
        </authorList>
    </citation>
    <scope>IDENTIFICATION</scope>
    <source>
        <strain evidence="3">S238N-H82</strain>
        <tissue evidence="3">Testes</tissue>
    </source>
</reference>
<dbReference type="PANTHER" id="PTHR47635:SF2">
    <property type="entry name" value="LAMG-LIKE JELLYROLL FOLD DOMAIN-CONTAINING PROTEIN"/>
    <property type="match status" value="1"/>
</dbReference>
<dbReference type="PANTHER" id="PTHR47635">
    <property type="entry name" value="CUB DOMAIN-CONTAINING PROTEIN"/>
    <property type="match status" value="1"/>
</dbReference>
<evidence type="ECO:0000313" key="2">
    <source>
        <dbReference type="Proteomes" id="UP000001554"/>
    </source>
</evidence>
<dbReference type="InterPro" id="IPR013320">
    <property type="entry name" value="ConA-like_dom_sf"/>
</dbReference>
<dbReference type="AlphaFoldDB" id="A0A9J7KHG0"/>
<feature type="signal peptide" evidence="1">
    <location>
        <begin position="1"/>
        <end position="16"/>
    </location>
</feature>
<proteinExistence type="predicted"/>
<dbReference type="Proteomes" id="UP000001554">
    <property type="component" value="Chromosome 19"/>
</dbReference>
<gene>
    <name evidence="3" type="primary">LOC118406932</name>
</gene>
<protein>
    <submittedName>
        <fullName evidence="3">Uncharacterized protein LOC118406932</fullName>
    </submittedName>
</protein>
<dbReference type="KEGG" id="bfo:118406932"/>
<reference evidence="2" key="1">
    <citation type="journal article" date="2020" name="Nat. Ecol. Evol.">
        <title>Deeply conserved synteny resolves early events in vertebrate evolution.</title>
        <authorList>
            <person name="Simakov O."/>
            <person name="Marletaz F."/>
            <person name="Yue J.X."/>
            <person name="O'Connell B."/>
            <person name="Jenkins J."/>
            <person name="Brandt A."/>
            <person name="Calef R."/>
            <person name="Tung C.H."/>
            <person name="Huang T.K."/>
            <person name="Schmutz J."/>
            <person name="Satoh N."/>
            <person name="Yu J.K."/>
            <person name="Putnam N.H."/>
            <person name="Green R.E."/>
            <person name="Rokhsar D.S."/>
        </authorList>
    </citation>
    <scope>NUCLEOTIDE SEQUENCE [LARGE SCALE GENOMIC DNA]</scope>
    <source>
        <strain evidence="2">S238N-H82</strain>
    </source>
</reference>
<evidence type="ECO:0000256" key="1">
    <source>
        <dbReference type="SAM" id="SignalP"/>
    </source>
</evidence>
<dbReference type="Pfam" id="PF13385">
    <property type="entry name" value="Laminin_G_3"/>
    <property type="match status" value="1"/>
</dbReference>
<organism evidence="2 3">
    <name type="scientific">Branchiostoma floridae</name>
    <name type="common">Florida lancelet</name>
    <name type="synonym">Amphioxus</name>
    <dbReference type="NCBI Taxonomy" id="7739"/>
    <lineage>
        <taxon>Eukaryota</taxon>
        <taxon>Metazoa</taxon>
        <taxon>Chordata</taxon>
        <taxon>Cephalochordata</taxon>
        <taxon>Leptocardii</taxon>
        <taxon>Amphioxiformes</taxon>
        <taxon>Branchiostomatidae</taxon>
        <taxon>Branchiostoma</taxon>
    </lineage>
</organism>
<dbReference type="Gene3D" id="2.60.120.200">
    <property type="match status" value="1"/>
</dbReference>